<keyword evidence="2" id="KW-1185">Reference proteome</keyword>
<proteinExistence type="predicted"/>
<reference evidence="2" key="1">
    <citation type="submission" date="2014-09" db="EMBL/GenBank/DDBJ databases">
        <authorList>
            <person name="Mudge J."/>
            <person name="Ramaraj T."/>
            <person name="Lindquist I.E."/>
            <person name="Bharti A.K."/>
            <person name="Sundararajan A."/>
            <person name="Cameron C.T."/>
            <person name="Woodward J.E."/>
            <person name="May G.D."/>
            <person name="Brubaker C."/>
            <person name="Broadhvest J."/>
            <person name="Wilkins T.A."/>
        </authorList>
    </citation>
    <scope>NUCLEOTIDE SEQUENCE</scope>
    <source>
        <strain evidence="2">cv. AKA8401</strain>
    </source>
</reference>
<dbReference type="Proteomes" id="UP000032142">
    <property type="component" value="Unassembled WGS sequence"/>
</dbReference>
<dbReference type="EMBL" id="KN396807">
    <property type="protein sequence ID" value="KHG11992.1"/>
    <property type="molecule type" value="Genomic_DNA"/>
</dbReference>
<sequence length="48" mass="5735">MFQISIPFSIHIQYHPISIIEPFYLITPIYTTRNRTDTRIQPTHQFGT</sequence>
<organism evidence="1 2">
    <name type="scientific">Gossypium arboreum</name>
    <name type="common">Tree cotton</name>
    <name type="synonym">Gossypium nanking</name>
    <dbReference type="NCBI Taxonomy" id="29729"/>
    <lineage>
        <taxon>Eukaryota</taxon>
        <taxon>Viridiplantae</taxon>
        <taxon>Streptophyta</taxon>
        <taxon>Embryophyta</taxon>
        <taxon>Tracheophyta</taxon>
        <taxon>Spermatophyta</taxon>
        <taxon>Magnoliopsida</taxon>
        <taxon>eudicotyledons</taxon>
        <taxon>Gunneridae</taxon>
        <taxon>Pentapetalae</taxon>
        <taxon>rosids</taxon>
        <taxon>malvids</taxon>
        <taxon>Malvales</taxon>
        <taxon>Malvaceae</taxon>
        <taxon>Malvoideae</taxon>
        <taxon>Gossypium</taxon>
    </lineage>
</organism>
<gene>
    <name evidence="1" type="ORF">F383_18383</name>
</gene>
<dbReference type="AlphaFoldDB" id="A0A0B0NH49"/>
<protein>
    <submittedName>
        <fullName evidence="1">Uncharacterized protein</fullName>
    </submittedName>
</protein>
<evidence type="ECO:0000313" key="1">
    <source>
        <dbReference type="EMBL" id="KHG11992.1"/>
    </source>
</evidence>
<evidence type="ECO:0000313" key="2">
    <source>
        <dbReference type="Proteomes" id="UP000032142"/>
    </source>
</evidence>
<name>A0A0B0NH49_GOSAR</name>
<accession>A0A0B0NH49</accession>